<accession>A0A8K0RBA4</accession>
<evidence type="ECO:0000313" key="3">
    <source>
        <dbReference type="Proteomes" id="UP000813461"/>
    </source>
</evidence>
<evidence type="ECO:0000313" key="2">
    <source>
        <dbReference type="EMBL" id="KAH7089604.1"/>
    </source>
</evidence>
<feature type="transmembrane region" description="Helical" evidence="1">
    <location>
        <begin position="294"/>
        <end position="311"/>
    </location>
</feature>
<dbReference type="AlphaFoldDB" id="A0A8K0RBA4"/>
<dbReference type="EMBL" id="JAGMVJ010000006">
    <property type="protein sequence ID" value="KAH7089604.1"/>
    <property type="molecule type" value="Genomic_DNA"/>
</dbReference>
<keyword evidence="1" id="KW-0472">Membrane</keyword>
<keyword evidence="1" id="KW-0812">Transmembrane</keyword>
<dbReference type="OrthoDB" id="4225365at2759"/>
<name>A0A8K0RBA4_9PLEO</name>
<protein>
    <submittedName>
        <fullName evidence="2">Uncharacterized protein</fullName>
    </submittedName>
</protein>
<keyword evidence="3" id="KW-1185">Reference proteome</keyword>
<comment type="caution">
    <text evidence="2">The sequence shown here is derived from an EMBL/GenBank/DDBJ whole genome shotgun (WGS) entry which is preliminary data.</text>
</comment>
<dbReference type="Proteomes" id="UP000813461">
    <property type="component" value="Unassembled WGS sequence"/>
</dbReference>
<evidence type="ECO:0000256" key="1">
    <source>
        <dbReference type="SAM" id="Phobius"/>
    </source>
</evidence>
<proteinExistence type="predicted"/>
<organism evidence="2 3">
    <name type="scientific">Paraphoma chrysanthemicola</name>
    <dbReference type="NCBI Taxonomy" id="798071"/>
    <lineage>
        <taxon>Eukaryota</taxon>
        <taxon>Fungi</taxon>
        <taxon>Dikarya</taxon>
        <taxon>Ascomycota</taxon>
        <taxon>Pezizomycotina</taxon>
        <taxon>Dothideomycetes</taxon>
        <taxon>Pleosporomycetidae</taxon>
        <taxon>Pleosporales</taxon>
        <taxon>Pleosporineae</taxon>
        <taxon>Phaeosphaeriaceae</taxon>
        <taxon>Paraphoma</taxon>
    </lineage>
</organism>
<feature type="transmembrane region" description="Helical" evidence="1">
    <location>
        <begin position="268"/>
        <end position="288"/>
    </location>
</feature>
<gene>
    <name evidence="2" type="ORF">FB567DRAFT_306014</name>
</gene>
<sequence length="373" mass="42690">MPRISPCKILKILTLPWIVMLGLFFFLPSPVVPPHQRDEYIKRKLKSGSTLITSIDYMPFRRAPNLVFPEVCPGCTNLLIHWRLLVSGSDVLLCTAYYDEYLGVNLTRHARDAINWNKGHLSGSGERWTPFFSKPLRFEGIPGGSVDEEINMPWFTPVDQQLIQYNMHNAHTSFAAHAVMPRPSIVEIWEYESVRSAFEKKEHDQETSEDKASQNMLQWQVYDDMIVHAQETELLAVFRILADSEGATVVAEYVAGDLPSRTYPIRRALLVPLGPFIAIPFVLVAALFSMITPLVVVVFAWFGFLVVLVAVRRMLDGAPASSYCDGLWWPMHWLRKWRRNRNSQKKDVWGPAGPVKLKTHKKWFDEEEAHGAQ</sequence>
<reference evidence="2" key="1">
    <citation type="journal article" date="2021" name="Nat. Commun.">
        <title>Genetic determinants of endophytism in the Arabidopsis root mycobiome.</title>
        <authorList>
            <person name="Mesny F."/>
            <person name="Miyauchi S."/>
            <person name="Thiergart T."/>
            <person name="Pickel B."/>
            <person name="Atanasova L."/>
            <person name="Karlsson M."/>
            <person name="Huettel B."/>
            <person name="Barry K.W."/>
            <person name="Haridas S."/>
            <person name="Chen C."/>
            <person name="Bauer D."/>
            <person name="Andreopoulos W."/>
            <person name="Pangilinan J."/>
            <person name="LaButti K."/>
            <person name="Riley R."/>
            <person name="Lipzen A."/>
            <person name="Clum A."/>
            <person name="Drula E."/>
            <person name="Henrissat B."/>
            <person name="Kohler A."/>
            <person name="Grigoriev I.V."/>
            <person name="Martin F.M."/>
            <person name="Hacquard S."/>
        </authorList>
    </citation>
    <scope>NUCLEOTIDE SEQUENCE</scope>
    <source>
        <strain evidence="2">MPI-SDFR-AT-0120</strain>
    </source>
</reference>
<feature type="transmembrane region" description="Helical" evidence="1">
    <location>
        <begin position="12"/>
        <end position="33"/>
    </location>
</feature>
<keyword evidence="1" id="KW-1133">Transmembrane helix</keyword>